<dbReference type="CDD" id="cd00565">
    <property type="entry name" value="Ubl_ThiS"/>
    <property type="match status" value="1"/>
</dbReference>
<dbReference type="PANTHER" id="PTHR34472">
    <property type="entry name" value="SULFUR CARRIER PROTEIN THIS"/>
    <property type="match status" value="1"/>
</dbReference>
<dbReference type="Pfam" id="PF02597">
    <property type="entry name" value="ThiS"/>
    <property type="match status" value="1"/>
</dbReference>
<dbReference type="SUPFAM" id="SSF54285">
    <property type="entry name" value="MoaD/ThiS"/>
    <property type="match status" value="1"/>
</dbReference>
<dbReference type="PANTHER" id="PTHR34472:SF1">
    <property type="entry name" value="SULFUR CARRIER PROTEIN THIS"/>
    <property type="match status" value="1"/>
</dbReference>
<organism evidence="1 2">
    <name type="scientific">Salinivirga cyanobacteriivorans</name>
    <dbReference type="NCBI Taxonomy" id="1307839"/>
    <lineage>
        <taxon>Bacteria</taxon>
        <taxon>Pseudomonadati</taxon>
        <taxon>Bacteroidota</taxon>
        <taxon>Bacteroidia</taxon>
        <taxon>Bacteroidales</taxon>
        <taxon>Salinivirgaceae</taxon>
        <taxon>Salinivirga</taxon>
    </lineage>
</organism>
<accession>A0A0S2HVU0</accession>
<dbReference type="NCBIfam" id="TIGR01683">
    <property type="entry name" value="thiS"/>
    <property type="match status" value="1"/>
</dbReference>
<gene>
    <name evidence="1" type="ORF">L21SP5_00495</name>
</gene>
<dbReference type="KEGG" id="blq:L21SP5_00495"/>
<dbReference type="InterPro" id="IPR016155">
    <property type="entry name" value="Mopterin_synth/thiamin_S_b"/>
</dbReference>
<dbReference type="STRING" id="1307839.L21SP5_00495"/>
<proteinExistence type="predicted"/>
<dbReference type="EMBL" id="CP013118">
    <property type="protein sequence ID" value="ALO14171.1"/>
    <property type="molecule type" value="Genomic_DNA"/>
</dbReference>
<keyword evidence="2" id="KW-1185">Reference proteome</keyword>
<dbReference type="InterPro" id="IPR003749">
    <property type="entry name" value="ThiS/MoaD-like"/>
</dbReference>
<dbReference type="InterPro" id="IPR010035">
    <property type="entry name" value="Thi_S"/>
</dbReference>
<protein>
    <submittedName>
        <fullName evidence="1">Bifunctional sulfur carrier protein/thiazole synthase protein</fullName>
    </submittedName>
</protein>
<evidence type="ECO:0000313" key="2">
    <source>
        <dbReference type="Proteomes" id="UP000064893"/>
    </source>
</evidence>
<dbReference type="AlphaFoldDB" id="A0A0S2HVU0"/>
<dbReference type="InterPro" id="IPR012675">
    <property type="entry name" value="Beta-grasp_dom_sf"/>
</dbReference>
<reference evidence="1 2" key="1">
    <citation type="submission" date="2015-11" db="EMBL/GenBank/DDBJ databases">
        <title>Description and complete genome sequence of a novel strain predominating in hypersaline microbial mats and representing a new family of the Bacteriodetes phylum.</title>
        <authorList>
            <person name="Spring S."/>
            <person name="Bunk B."/>
            <person name="Sproer C."/>
            <person name="Klenk H.-P."/>
        </authorList>
    </citation>
    <scope>NUCLEOTIDE SEQUENCE [LARGE SCALE GENOMIC DNA]</scope>
    <source>
        <strain evidence="1 2">L21-Spi-D4</strain>
    </source>
</reference>
<dbReference type="Gene3D" id="3.10.20.30">
    <property type="match status" value="1"/>
</dbReference>
<evidence type="ECO:0000313" key="1">
    <source>
        <dbReference type="EMBL" id="ALO14171.1"/>
    </source>
</evidence>
<sequence length="95" mass="10998">MIVNIKNITIFAEGKIKGANLKKTRRFTMKLQINHKEEQFEQNELTLYKLLEIKDLTFKRLLIRVNGKVINENEIGDTKLKDGDQLDIVRIISGG</sequence>
<dbReference type="Proteomes" id="UP000064893">
    <property type="component" value="Chromosome"/>
</dbReference>
<name>A0A0S2HVU0_9BACT</name>